<dbReference type="Proteomes" id="UP000034539">
    <property type="component" value="Unassembled WGS sequence"/>
</dbReference>
<dbReference type="EMBL" id="LBXN01000018">
    <property type="protein sequence ID" value="KKR33362.1"/>
    <property type="molecule type" value="Genomic_DNA"/>
</dbReference>
<gene>
    <name evidence="1" type="ORF">UT63_C0018G0002</name>
</gene>
<comment type="caution">
    <text evidence="1">The sequence shown here is derived from an EMBL/GenBank/DDBJ whole genome shotgun (WGS) entry which is preliminary data.</text>
</comment>
<name>A0A0G0T6A7_9BACT</name>
<dbReference type="Pfam" id="PF12441">
    <property type="entry name" value="CopG_antitoxin"/>
    <property type="match status" value="1"/>
</dbReference>
<sequence>MTKINKIPKFASVKEEAKFWDTHDVTDYLSEMKEEKLSFDPLSPKEETVTIRIQSNLKKKLEKEARVYGVNISTLLRLWVIEKLKAGGL</sequence>
<reference evidence="1 2" key="1">
    <citation type="journal article" date="2015" name="Nature">
        <title>rRNA introns, odd ribosomes, and small enigmatic genomes across a large radiation of phyla.</title>
        <authorList>
            <person name="Brown C.T."/>
            <person name="Hug L.A."/>
            <person name="Thomas B.C."/>
            <person name="Sharon I."/>
            <person name="Castelle C.J."/>
            <person name="Singh A."/>
            <person name="Wilkins M.J."/>
            <person name="Williams K.H."/>
            <person name="Banfield J.F."/>
        </authorList>
    </citation>
    <scope>NUCLEOTIDE SEQUENCE [LARGE SCALE GENOMIC DNA]</scope>
</reference>
<evidence type="ECO:0000313" key="2">
    <source>
        <dbReference type="Proteomes" id="UP000034539"/>
    </source>
</evidence>
<evidence type="ECO:0008006" key="3">
    <source>
        <dbReference type="Google" id="ProtNLM"/>
    </source>
</evidence>
<accession>A0A0G0T6A7</accession>
<dbReference type="AlphaFoldDB" id="A0A0G0T6A7"/>
<protein>
    <recommendedName>
        <fullName evidence="3">CopG antitoxin of type II toxin-antitoxin system</fullName>
    </recommendedName>
</protein>
<dbReference type="InterPro" id="IPR022148">
    <property type="entry name" value="CopG_antitoxin"/>
</dbReference>
<organism evidence="1 2">
    <name type="scientific">Candidatus Gottesmanbacteria bacterium GW2011_GWC2_39_8</name>
    <dbReference type="NCBI Taxonomy" id="1618450"/>
    <lineage>
        <taxon>Bacteria</taxon>
        <taxon>Candidatus Gottesmaniibacteriota</taxon>
    </lineage>
</organism>
<proteinExistence type="predicted"/>
<evidence type="ECO:0000313" key="1">
    <source>
        <dbReference type="EMBL" id="KKR33362.1"/>
    </source>
</evidence>